<keyword evidence="3" id="KW-1185">Reference proteome</keyword>
<proteinExistence type="predicted"/>
<sequence length="161" mass="17543">MLQSSYNIVVYEGPLKKAVHSLKRLSLFSCAATFAMSPIMLAFDASATSLGAKAGIAVTLCSFGIFTTGLLHWFTSPYVRQLVYDRKANTLQIETLSVFARPQITHVHLAEIAYPDTIRPQVTFSVNGKFFYLDADHFPDKALLAALTPPEPSAAGTSISK</sequence>
<protein>
    <recommendedName>
        <fullName evidence="4">Transmembrane protein 186</fullName>
    </recommendedName>
</protein>
<evidence type="ECO:0000256" key="1">
    <source>
        <dbReference type="SAM" id="Phobius"/>
    </source>
</evidence>
<reference evidence="2 3" key="1">
    <citation type="journal article" date="2024" name="Nat. Commun.">
        <title>Phylogenomics reveals the evolutionary origins of lichenization in chlorophyte algae.</title>
        <authorList>
            <person name="Puginier C."/>
            <person name="Libourel C."/>
            <person name="Otte J."/>
            <person name="Skaloud P."/>
            <person name="Haon M."/>
            <person name="Grisel S."/>
            <person name="Petersen M."/>
            <person name="Berrin J.G."/>
            <person name="Delaux P.M."/>
            <person name="Dal Grande F."/>
            <person name="Keller J."/>
        </authorList>
    </citation>
    <scope>NUCLEOTIDE SEQUENCE [LARGE SCALE GENOMIC DNA]</scope>
    <source>
        <strain evidence="2 3">SAG 216-7</strain>
    </source>
</reference>
<dbReference type="PANTHER" id="PTHR13281:SF0">
    <property type="entry name" value="TRANSMEMBRANE PROTEIN 70, MITOCHONDRIAL"/>
    <property type="match status" value="1"/>
</dbReference>
<comment type="caution">
    <text evidence="2">The sequence shown here is derived from an EMBL/GenBank/DDBJ whole genome shotgun (WGS) entry which is preliminary data.</text>
</comment>
<keyword evidence="1" id="KW-0472">Membrane</keyword>
<organism evidence="2 3">
    <name type="scientific">Coccomyxa subellipsoidea</name>
    <dbReference type="NCBI Taxonomy" id="248742"/>
    <lineage>
        <taxon>Eukaryota</taxon>
        <taxon>Viridiplantae</taxon>
        <taxon>Chlorophyta</taxon>
        <taxon>core chlorophytes</taxon>
        <taxon>Trebouxiophyceae</taxon>
        <taxon>Trebouxiophyceae incertae sedis</taxon>
        <taxon>Coccomyxaceae</taxon>
        <taxon>Coccomyxa</taxon>
    </lineage>
</organism>
<dbReference type="PANTHER" id="PTHR13281">
    <property type="entry name" value="TRANSMEMBRANE PROTEIN 70, MITOCHONDRIAL"/>
    <property type="match status" value="1"/>
</dbReference>
<dbReference type="InterPro" id="IPR045325">
    <property type="entry name" value="TMEM70/TMEM186/TMEM223"/>
</dbReference>
<keyword evidence="1" id="KW-0812">Transmembrane</keyword>
<dbReference type="Pfam" id="PF06979">
    <property type="entry name" value="TMEM70"/>
    <property type="match status" value="1"/>
</dbReference>
<evidence type="ECO:0000313" key="3">
    <source>
        <dbReference type="Proteomes" id="UP001491310"/>
    </source>
</evidence>
<dbReference type="InterPro" id="IPR009724">
    <property type="entry name" value="TMEM70"/>
</dbReference>
<feature type="transmembrane region" description="Helical" evidence="1">
    <location>
        <begin position="55"/>
        <end position="74"/>
    </location>
</feature>
<dbReference type="EMBL" id="JALJOT010000003">
    <property type="protein sequence ID" value="KAK9916722.1"/>
    <property type="molecule type" value="Genomic_DNA"/>
</dbReference>
<keyword evidence="1" id="KW-1133">Transmembrane helix</keyword>
<dbReference type="Proteomes" id="UP001491310">
    <property type="component" value="Unassembled WGS sequence"/>
</dbReference>
<evidence type="ECO:0000313" key="2">
    <source>
        <dbReference type="EMBL" id="KAK9916722.1"/>
    </source>
</evidence>
<gene>
    <name evidence="2" type="ORF">WJX75_006246</name>
</gene>
<evidence type="ECO:0008006" key="4">
    <source>
        <dbReference type="Google" id="ProtNLM"/>
    </source>
</evidence>
<feature type="transmembrane region" description="Helical" evidence="1">
    <location>
        <begin position="25"/>
        <end position="43"/>
    </location>
</feature>
<name>A0ABR2YYJ6_9CHLO</name>
<accession>A0ABR2YYJ6</accession>